<dbReference type="InterPro" id="IPR011146">
    <property type="entry name" value="HIT-like"/>
</dbReference>
<dbReference type="EMBL" id="AP017378">
    <property type="protein sequence ID" value="BBD09496.1"/>
    <property type="molecule type" value="Genomic_DNA"/>
</dbReference>
<dbReference type="GO" id="GO:0003824">
    <property type="term" value="F:catalytic activity"/>
    <property type="evidence" value="ECO:0007669"/>
    <property type="project" value="InterPro"/>
</dbReference>
<sequence>MASDCIFCKIVSGEAPSEKLYETDHVLAFLDIAPVHKGHALVIPKVHYQTIFDFPAALGEDIITVMQIVGKAVMQTTGGTGLNVGQNNFRDAWQLVDHVHWHIIPRFAGDGLKLWSPQGYGSPEEMALLGRGIRDRITEGEHGGQICLGRR</sequence>
<dbReference type="KEGG" id="dfl:DFE_2770"/>
<evidence type="ECO:0000259" key="4">
    <source>
        <dbReference type="PROSITE" id="PS51084"/>
    </source>
</evidence>
<dbReference type="Proteomes" id="UP000269883">
    <property type="component" value="Chromosome"/>
</dbReference>
<dbReference type="AlphaFoldDB" id="A0A2Z6B262"/>
<dbReference type="PANTHER" id="PTHR46648:SF1">
    <property type="entry name" value="ADENOSINE 5'-MONOPHOSPHORAMIDASE HNT1"/>
    <property type="match status" value="1"/>
</dbReference>
<protein>
    <submittedName>
        <fullName evidence="5">Histidine triad protein</fullName>
    </submittedName>
</protein>
<dbReference type="InterPro" id="IPR001310">
    <property type="entry name" value="Histidine_triad_HIT"/>
</dbReference>
<dbReference type="CDD" id="cd01277">
    <property type="entry name" value="HINT_subgroup"/>
    <property type="match status" value="1"/>
</dbReference>
<evidence type="ECO:0000256" key="2">
    <source>
        <dbReference type="PIRSR" id="PIRSR601310-3"/>
    </source>
</evidence>
<dbReference type="PANTHER" id="PTHR46648">
    <property type="entry name" value="HIT FAMILY PROTEIN 1"/>
    <property type="match status" value="1"/>
</dbReference>
<dbReference type="Gene3D" id="3.30.428.10">
    <property type="entry name" value="HIT-like"/>
    <property type="match status" value="1"/>
</dbReference>
<reference evidence="5 6" key="1">
    <citation type="journal article" date="2018" name="Sci. Adv.">
        <title>Multi-heme cytochromes provide a pathway for survival in energy-limited environments.</title>
        <authorList>
            <person name="Deng X."/>
            <person name="Dohmae N."/>
            <person name="Nealson K.H."/>
            <person name="Hashimoto K."/>
            <person name="Okamoto A."/>
        </authorList>
    </citation>
    <scope>NUCLEOTIDE SEQUENCE [LARGE SCALE GENOMIC DNA]</scope>
    <source>
        <strain evidence="5 6">IS5</strain>
    </source>
</reference>
<dbReference type="SUPFAM" id="SSF54197">
    <property type="entry name" value="HIT-like"/>
    <property type="match status" value="1"/>
</dbReference>
<dbReference type="InterPro" id="IPR036265">
    <property type="entry name" value="HIT-like_sf"/>
</dbReference>
<dbReference type="GO" id="GO:0009117">
    <property type="term" value="P:nucleotide metabolic process"/>
    <property type="evidence" value="ECO:0007669"/>
    <property type="project" value="TreeGrafter"/>
</dbReference>
<dbReference type="RefSeq" id="WP_126380492.1">
    <property type="nucleotide sequence ID" value="NZ_AP017378.1"/>
</dbReference>
<dbReference type="PROSITE" id="PS51084">
    <property type="entry name" value="HIT_2"/>
    <property type="match status" value="1"/>
</dbReference>
<evidence type="ECO:0000313" key="6">
    <source>
        <dbReference type="Proteomes" id="UP000269883"/>
    </source>
</evidence>
<organism evidence="5 6">
    <name type="scientific">Desulfovibrio ferrophilus</name>
    <dbReference type="NCBI Taxonomy" id="241368"/>
    <lineage>
        <taxon>Bacteria</taxon>
        <taxon>Pseudomonadati</taxon>
        <taxon>Thermodesulfobacteriota</taxon>
        <taxon>Desulfovibrionia</taxon>
        <taxon>Desulfovibrionales</taxon>
        <taxon>Desulfovibrionaceae</taxon>
        <taxon>Desulfovibrio</taxon>
    </lineage>
</organism>
<evidence type="ECO:0000256" key="3">
    <source>
        <dbReference type="PROSITE-ProRule" id="PRU00464"/>
    </source>
</evidence>
<feature type="active site" description="Tele-AMP-histidine intermediate" evidence="1">
    <location>
        <position position="100"/>
    </location>
</feature>
<keyword evidence="6" id="KW-1185">Reference proteome</keyword>
<gene>
    <name evidence="5" type="ORF">DFE_2770</name>
</gene>
<proteinExistence type="predicted"/>
<dbReference type="InterPro" id="IPR039384">
    <property type="entry name" value="HINT"/>
</dbReference>
<evidence type="ECO:0000256" key="1">
    <source>
        <dbReference type="PIRSR" id="PIRSR601310-1"/>
    </source>
</evidence>
<name>A0A2Z6B262_9BACT</name>
<accession>A0A2Z6B262</accession>
<feature type="short sequence motif" description="Histidine triad motif" evidence="2 3">
    <location>
        <begin position="98"/>
        <end position="102"/>
    </location>
</feature>
<evidence type="ECO:0000313" key="5">
    <source>
        <dbReference type="EMBL" id="BBD09496.1"/>
    </source>
</evidence>
<feature type="domain" description="HIT" evidence="4">
    <location>
        <begin position="6"/>
        <end position="113"/>
    </location>
</feature>
<dbReference type="Pfam" id="PF01230">
    <property type="entry name" value="HIT"/>
    <property type="match status" value="1"/>
</dbReference>
<dbReference type="OrthoDB" id="9784774at2"/>
<dbReference type="PRINTS" id="PR00332">
    <property type="entry name" value="HISTRIAD"/>
</dbReference>